<dbReference type="PANTHER" id="PTHR22916:SF3">
    <property type="entry name" value="UDP-GLCNAC:BETAGAL BETA-1,3-N-ACETYLGLUCOSAMINYLTRANSFERASE-LIKE PROTEIN 1"/>
    <property type="match status" value="1"/>
</dbReference>
<keyword evidence="2" id="KW-0808">Transferase</keyword>
<dbReference type="RefSeq" id="WP_377525627.1">
    <property type="nucleotide sequence ID" value="NZ_JBHTLD010000058.1"/>
</dbReference>
<evidence type="ECO:0000313" key="2">
    <source>
        <dbReference type="EMBL" id="MFD1186230.1"/>
    </source>
</evidence>
<dbReference type="InterPro" id="IPR029044">
    <property type="entry name" value="Nucleotide-diphossugar_trans"/>
</dbReference>
<evidence type="ECO:0000259" key="1">
    <source>
        <dbReference type="Pfam" id="PF00535"/>
    </source>
</evidence>
<dbReference type="InterPro" id="IPR001173">
    <property type="entry name" value="Glyco_trans_2-like"/>
</dbReference>
<proteinExistence type="predicted"/>
<reference evidence="3" key="1">
    <citation type="journal article" date="2019" name="Int. J. Syst. Evol. Microbiol.">
        <title>The Global Catalogue of Microorganisms (GCM) 10K type strain sequencing project: providing services to taxonomists for standard genome sequencing and annotation.</title>
        <authorList>
            <consortium name="The Broad Institute Genomics Platform"/>
            <consortium name="The Broad Institute Genome Sequencing Center for Infectious Disease"/>
            <person name="Wu L."/>
            <person name="Ma J."/>
        </authorList>
    </citation>
    <scope>NUCLEOTIDE SEQUENCE [LARGE SCALE GENOMIC DNA]</scope>
    <source>
        <strain evidence="3">JCM 31319</strain>
    </source>
</reference>
<dbReference type="Gene3D" id="3.90.550.10">
    <property type="entry name" value="Spore Coat Polysaccharide Biosynthesis Protein SpsA, Chain A"/>
    <property type="match status" value="1"/>
</dbReference>
<dbReference type="PANTHER" id="PTHR22916">
    <property type="entry name" value="GLYCOSYLTRANSFERASE"/>
    <property type="match status" value="1"/>
</dbReference>
<gene>
    <name evidence="2" type="ORF">ACFQ2O_08450</name>
</gene>
<dbReference type="Pfam" id="PF00535">
    <property type="entry name" value="Glycos_transf_2"/>
    <property type="match status" value="1"/>
</dbReference>
<organism evidence="2 3">
    <name type="scientific">Pontibacter rugosus</name>
    <dbReference type="NCBI Taxonomy" id="1745966"/>
    <lineage>
        <taxon>Bacteria</taxon>
        <taxon>Pseudomonadati</taxon>
        <taxon>Bacteroidota</taxon>
        <taxon>Cytophagia</taxon>
        <taxon>Cytophagales</taxon>
        <taxon>Hymenobacteraceae</taxon>
        <taxon>Pontibacter</taxon>
    </lineage>
</organism>
<dbReference type="GO" id="GO:0016757">
    <property type="term" value="F:glycosyltransferase activity"/>
    <property type="evidence" value="ECO:0007669"/>
    <property type="project" value="UniProtKB-KW"/>
</dbReference>
<keyword evidence="3" id="KW-1185">Reference proteome</keyword>
<evidence type="ECO:0000313" key="3">
    <source>
        <dbReference type="Proteomes" id="UP001597094"/>
    </source>
</evidence>
<feature type="domain" description="Glycosyltransferase 2-like" evidence="1">
    <location>
        <begin position="8"/>
        <end position="173"/>
    </location>
</feature>
<dbReference type="EC" id="2.4.-.-" evidence="2"/>
<dbReference type="SUPFAM" id="SSF53448">
    <property type="entry name" value="Nucleotide-diphospho-sugar transferases"/>
    <property type="match status" value="1"/>
</dbReference>
<protein>
    <submittedName>
        <fullName evidence="2">Glycosyltransferase</fullName>
        <ecNumber evidence="2">2.4.-.-</ecNumber>
    </submittedName>
</protein>
<keyword evidence="2" id="KW-0328">Glycosyltransferase</keyword>
<comment type="caution">
    <text evidence="2">The sequence shown here is derived from an EMBL/GenBank/DDBJ whole genome shotgun (WGS) entry which is preliminary data.</text>
</comment>
<accession>A0ABW3SRR8</accession>
<dbReference type="Proteomes" id="UP001597094">
    <property type="component" value="Unassembled WGS sequence"/>
</dbReference>
<name>A0ABW3SRR8_9BACT</name>
<sequence length="314" mass="36384">MSQQPLVSIICLCYNHERFLRAALDSVLAQTYPNLEIIIVDDCSTDGSEGVIQEYLHKYPQLYFISTGHNRGNTAAFNIGWRASHGQFILDFATDDVLLPERVAQQVQHFQSLGPAYGVIYSDAEYISDDSVHLYLHSSKYKPAPDGNVFTDVLQRYFICPPTMLIRREVFEYLGGYDESLAYEDFDFWVRSARRFKYAYLPQVTTRRRLHNRSLSSAWYAKGNQLLASTVVVCEKAATLIAETNEREALASRLKYEARHAYLTGNRKEADRFLELLQQVAETPVLYRLISTLNKYKIDLGFLRTLYYKWRYRS</sequence>
<dbReference type="EMBL" id="JBHTLD010000058">
    <property type="protein sequence ID" value="MFD1186230.1"/>
    <property type="molecule type" value="Genomic_DNA"/>
</dbReference>